<evidence type="ECO:0000313" key="2">
    <source>
        <dbReference type="Proteomes" id="UP000616151"/>
    </source>
</evidence>
<keyword evidence="1" id="KW-0645">Protease</keyword>
<name>A0ACC5RC03_9HYPH</name>
<proteinExistence type="predicted"/>
<keyword evidence="2" id="KW-1185">Reference proteome</keyword>
<evidence type="ECO:0000313" key="1">
    <source>
        <dbReference type="EMBL" id="MBK1870200.1"/>
    </source>
</evidence>
<gene>
    <name evidence="1" type="ORF">JHL16_27810</name>
</gene>
<dbReference type="EMBL" id="JAENHL010000008">
    <property type="protein sequence ID" value="MBK1870200.1"/>
    <property type="molecule type" value="Genomic_DNA"/>
</dbReference>
<sequence>MSSSAAENTDKLIVLHNDDETPDDFVVELLVDIFGKPQAYAKSLVARIFAENRAVCGVLAAADAAAVLATARERIEASGFPLRITVEPVPDDGEARCTFCFTAATAERTLFNGNATPICHACVQMAAGHLSELARRKSFKYAYEAINWHFAGLAQNEIVTAMRRFPGHMRADLQLALDQLFATDPIRFFGIHEPHRYETLSFTALAQIGRNAATLAAAQFQDVDIGEDEPVRCLSNGLWLRREADLRFAIVLSSHREYGREAGSCVEIAVPAGEAGSAFVQRCFKTLEAAINAARSYRGKVLSFESEADYRGQSKGLLVHRLPDVGREAVILPDATLRLLERNVLRFVDSREKLRRLGQSTRKGVLLYGPPGTGKTHTIRYLASNLPGHTTLIITAGQMGLLAQYMTLARLLQPAMVVIEDVDLIARNREDMQGCEEPLLNTLLNEMDGLKEDADIIFVLTTNRPEQLEAALAGRPGRIDQAIEVPLPDETGREKLIRLYGAKLRLSDTLMKEAAGRTEGVSAAFIKELMRRTAQSSLIRGESAVTSEDIAEALNDMVFSGGRLNIRLLGGAEGEPIQASGA</sequence>
<comment type="caution">
    <text evidence="1">The sequence shown here is derived from an EMBL/GenBank/DDBJ whole genome shotgun (WGS) entry which is preliminary data.</text>
</comment>
<reference evidence="1" key="1">
    <citation type="submission" date="2021-01" db="EMBL/GenBank/DDBJ databases">
        <authorList>
            <person name="Sun Q."/>
        </authorList>
    </citation>
    <scope>NUCLEOTIDE SEQUENCE</scope>
    <source>
        <strain evidence="1">YIM B02566</strain>
    </source>
</reference>
<organism evidence="1 2">
    <name type="scientific">Taklimakanibacter albus</name>
    <dbReference type="NCBI Taxonomy" id="2800327"/>
    <lineage>
        <taxon>Bacteria</taxon>
        <taxon>Pseudomonadati</taxon>
        <taxon>Pseudomonadota</taxon>
        <taxon>Alphaproteobacteria</taxon>
        <taxon>Hyphomicrobiales</taxon>
        <taxon>Aestuariivirgaceae</taxon>
        <taxon>Taklimakanibacter</taxon>
    </lineage>
</organism>
<keyword evidence="1" id="KW-0378">Hydrolase</keyword>
<dbReference type="Proteomes" id="UP000616151">
    <property type="component" value="Unassembled WGS sequence"/>
</dbReference>
<accession>A0ACC5RC03</accession>
<protein>
    <submittedName>
        <fullName evidence="1">ATP-dependent Clp protease adaptor ClpS</fullName>
    </submittedName>
</protein>